<dbReference type="InterPro" id="IPR036637">
    <property type="entry name" value="Phosphohistidine_dom_sf"/>
</dbReference>
<accession>A0ABV3XPC9</accession>
<dbReference type="EMBL" id="JBEHHI010000001">
    <property type="protein sequence ID" value="MEX5727173.1"/>
    <property type="molecule type" value="Genomic_DNA"/>
</dbReference>
<evidence type="ECO:0000259" key="2">
    <source>
        <dbReference type="Pfam" id="PF01326"/>
    </source>
</evidence>
<dbReference type="PANTHER" id="PTHR43615">
    <property type="entry name" value="PHOSPHOENOLPYRUVATE SYNTHASE-RELATED"/>
    <property type="match status" value="1"/>
</dbReference>
<dbReference type="SUPFAM" id="SSF56059">
    <property type="entry name" value="Glutathione synthetase ATP-binding domain-like"/>
    <property type="match status" value="1"/>
</dbReference>
<name>A0ABV3XPC9_9RHOB</name>
<dbReference type="Gene3D" id="3.30.470.20">
    <property type="entry name" value="ATP-grasp fold, B domain"/>
    <property type="match status" value="1"/>
</dbReference>
<dbReference type="InterPro" id="IPR002192">
    <property type="entry name" value="PPDK_AMP/ATP-bd"/>
</dbReference>
<dbReference type="PANTHER" id="PTHR43615:SF1">
    <property type="entry name" value="PPDK_N DOMAIN-CONTAINING PROTEIN"/>
    <property type="match status" value="1"/>
</dbReference>
<evidence type="ECO:0000313" key="3">
    <source>
        <dbReference type="EMBL" id="MEX5727173.1"/>
    </source>
</evidence>
<sequence length="815" mass="86730">MILWPDEARDPAVAGGKAAALARLSEVGFAVPPFCVLPAEAMDELCTGTLSEAALGHALAEAATRLGPGSFAVRSSARAEDSEADSHAGQFDSVLNVPAAGLPEAARKVHASGAGERLSAYRKRRALAGGGAPAVLIQRMVAPRAAGVAFSVDPVTGRRNRALVSAVAGLADRLVSGMADGEGWTFGADGQVVEAPVAPTVLTADEAREVAALARAAEAHFGAPQDIEWALDDNRLWLVQSRPVTTALRPVPVPDDTLMVFDNSNIVESYPGLVSPLTYSFARYCYDRVYRAFVDLLGVPDAQVRANRQVFANMLSRLDGRVYYNLGNWYRALALLPGFSLNRGFMDTMMGVDEPLPEEMTARLAPPPAGALARLGDMMRLGRVAVGLVWSALTLGRTKRRFMARLEGALAAEEGLAEANLTELGALYRRLEGDLLDRWDAPLVNDFLCMIGYGGSRALMGRWAGEAGLRLHADLLIGQGGIVSAEPVTRIAAMGARARATGLVDRIEAEGMAAADPELSQMIAAYIDRFGDRCTEELKLESPTLVDDPAPLMRAIAAAGRRHAAPRPERPAPDWQGLFPNPVRRAIARRFARWAQARVRDRENLRFERTRIFGTARRIFLAMGREFAALGHLEEARDIFFLTVEEVLGAIEGSALSYDLAGPVRQRKAEMAAAATRPDPPERVLLRGAAVGLAEGRPALAAAPAPAGETMRRGTGASAGTLRAVARVVTDPREGALGPGEILVARNTDPGWIALFANAGGIVVERGSLLSHSAIVARELGLPCVVGLKGATRWVTDGETIEIDGASGEVRKSDG</sequence>
<dbReference type="Pfam" id="PF01326">
    <property type="entry name" value="PPDK_N"/>
    <property type="match status" value="2"/>
</dbReference>
<dbReference type="InterPro" id="IPR051549">
    <property type="entry name" value="PEP_Utilizing_Enz"/>
</dbReference>
<dbReference type="Gene3D" id="3.50.30.10">
    <property type="entry name" value="Phosphohistidine domain"/>
    <property type="match status" value="1"/>
</dbReference>
<feature type="domain" description="Pyruvate phosphate dikinase AMP/ATP-binding" evidence="2">
    <location>
        <begin position="54"/>
        <end position="185"/>
    </location>
</feature>
<evidence type="ECO:0000259" key="1">
    <source>
        <dbReference type="Pfam" id="PF00391"/>
    </source>
</evidence>
<dbReference type="InterPro" id="IPR008279">
    <property type="entry name" value="PEP-util_enz_mobile_dom"/>
</dbReference>
<proteinExistence type="predicted"/>
<feature type="domain" description="Pyruvate phosphate dikinase AMP/ATP-binding" evidence="2">
    <location>
        <begin position="198"/>
        <end position="247"/>
    </location>
</feature>
<dbReference type="Pfam" id="PF00391">
    <property type="entry name" value="PEP-utilizers"/>
    <property type="match status" value="1"/>
</dbReference>
<comment type="caution">
    <text evidence="3">The sequence shown here is derived from an EMBL/GenBank/DDBJ whole genome shotgun (WGS) entry which is preliminary data.</text>
</comment>
<keyword evidence="4" id="KW-1185">Reference proteome</keyword>
<evidence type="ECO:0000313" key="4">
    <source>
        <dbReference type="Proteomes" id="UP001560019"/>
    </source>
</evidence>
<protein>
    <submittedName>
        <fullName evidence="3">Phosphohistidine swiveling domain-containing protein</fullName>
    </submittedName>
</protein>
<feature type="domain" description="PEP-utilising enzyme mobile" evidence="1">
    <location>
        <begin position="739"/>
        <end position="808"/>
    </location>
</feature>
<dbReference type="Proteomes" id="UP001560019">
    <property type="component" value="Unassembled WGS sequence"/>
</dbReference>
<dbReference type="RefSeq" id="WP_125408048.1">
    <property type="nucleotide sequence ID" value="NZ_JBEHHI010000001.1"/>
</dbReference>
<organism evidence="3 4">
    <name type="scientific">Rhodovulum iodosum</name>
    <dbReference type="NCBI Taxonomy" id="68291"/>
    <lineage>
        <taxon>Bacteria</taxon>
        <taxon>Pseudomonadati</taxon>
        <taxon>Pseudomonadota</taxon>
        <taxon>Alphaproteobacteria</taxon>
        <taxon>Rhodobacterales</taxon>
        <taxon>Paracoccaceae</taxon>
        <taxon>Rhodovulum</taxon>
    </lineage>
</organism>
<dbReference type="Gene3D" id="3.30.1490.20">
    <property type="entry name" value="ATP-grasp fold, A domain"/>
    <property type="match status" value="2"/>
</dbReference>
<reference evidence="3 4" key="1">
    <citation type="submission" date="2024-06" db="EMBL/GenBank/DDBJ databases">
        <title>Genome of Rhodovulum iodosum, a marine photoferrotroph.</title>
        <authorList>
            <person name="Bianchini G."/>
            <person name="Nikeleit V."/>
            <person name="Kappler A."/>
            <person name="Bryce C."/>
            <person name="Sanchez-Baracaldo P."/>
        </authorList>
    </citation>
    <scope>NUCLEOTIDE SEQUENCE [LARGE SCALE GENOMIC DNA]</scope>
    <source>
        <strain evidence="3 4">UT/N1</strain>
    </source>
</reference>
<gene>
    <name evidence="3" type="ORF">Ga0609869_000526</name>
</gene>
<dbReference type="InterPro" id="IPR013815">
    <property type="entry name" value="ATP_grasp_subdomain_1"/>
</dbReference>
<dbReference type="SUPFAM" id="SSF52009">
    <property type="entry name" value="Phosphohistidine domain"/>
    <property type="match status" value="1"/>
</dbReference>